<organism evidence="1 2">
    <name type="scientific">Adhaeribacter soli</name>
    <dbReference type="NCBI Taxonomy" id="2607655"/>
    <lineage>
        <taxon>Bacteria</taxon>
        <taxon>Pseudomonadati</taxon>
        <taxon>Bacteroidota</taxon>
        <taxon>Cytophagia</taxon>
        <taxon>Cytophagales</taxon>
        <taxon>Hymenobacteraceae</taxon>
        <taxon>Adhaeribacter</taxon>
    </lineage>
</organism>
<sequence>MSTLNFTVINDVLLKSLDSLTISNGQHLTSSKNIVLLFSERAKAGFSSRFSANIPSNELQKLFNAPNWKVILYQGNSKFEFTPTNATHKKINRLNYNIFSIL</sequence>
<evidence type="ECO:0000313" key="2">
    <source>
        <dbReference type="Proteomes" id="UP000326570"/>
    </source>
</evidence>
<name>A0A5N1IS87_9BACT</name>
<gene>
    <name evidence="1" type="ORF">F0P94_13565</name>
</gene>
<dbReference type="Proteomes" id="UP000326570">
    <property type="component" value="Unassembled WGS sequence"/>
</dbReference>
<keyword evidence="2" id="KW-1185">Reference proteome</keyword>
<protein>
    <submittedName>
        <fullName evidence="1">Uncharacterized protein</fullName>
    </submittedName>
</protein>
<dbReference type="EMBL" id="VTWT01000007">
    <property type="protein sequence ID" value="KAA9331823.1"/>
    <property type="molecule type" value="Genomic_DNA"/>
</dbReference>
<accession>A0A5N1IS87</accession>
<proteinExistence type="predicted"/>
<evidence type="ECO:0000313" key="1">
    <source>
        <dbReference type="EMBL" id="KAA9331823.1"/>
    </source>
</evidence>
<comment type="caution">
    <text evidence="1">The sequence shown here is derived from an EMBL/GenBank/DDBJ whole genome shotgun (WGS) entry which is preliminary data.</text>
</comment>
<dbReference type="RefSeq" id="WP_150904432.1">
    <property type="nucleotide sequence ID" value="NZ_VTWT01000007.1"/>
</dbReference>
<reference evidence="1 2" key="1">
    <citation type="submission" date="2019-09" db="EMBL/GenBank/DDBJ databases">
        <title>Genome sequence of Adhaeribacter sp. M2.</title>
        <authorList>
            <person name="Srinivasan S."/>
        </authorList>
    </citation>
    <scope>NUCLEOTIDE SEQUENCE [LARGE SCALE GENOMIC DNA]</scope>
    <source>
        <strain evidence="1 2">M2</strain>
    </source>
</reference>
<dbReference type="AlphaFoldDB" id="A0A5N1IS87"/>